<dbReference type="InterPro" id="IPR056516">
    <property type="entry name" value="INTS7_N"/>
</dbReference>
<dbReference type="InterPro" id="IPR033060">
    <property type="entry name" value="INTS7"/>
</dbReference>
<feature type="domain" description="Integrator complex subunit 7 N-terminal" evidence="1">
    <location>
        <begin position="1"/>
        <end position="91"/>
    </location>
</feature>
<reference evidence="2" key="1">
    <citation type="submission" date="2021-06" db="EMBL/GenBank/DDBJ databases">
        <title>Parelaphostrongylus tenuis whole genome reference sequence.</title>
        <authorList>
            <person name="Garwood T.J."/>
            <person name="Larsen P.A."/>
            <person name="Fountain-Jones N.M."/>
            <person name="Garbe J.R."/>
            <person name="Macchietto M.G."/>
            <person name="Kania S.A."/>
            <person name="Gerhold R.W."/>
            <person name="Richards J.E."/>
            <person name="Wolf T.M."/>
        </authorList>
    </citation>
    <scope>NUCLEOTIDE SEQUENCE</scope>
    <source>
        <strain evidence="2">MNPRO001-30</strain>
        <tissue evidence="2">Meninges</tissue>
    </source>
</reference>
<dbReference type="EMBL" id="JAHQIW010000176">
    <property type="protein sequence ID" value="KAJ1346457.1"/>
    <property type="molecule type" value="Genomic_DNA"/>
</dbReference>
<dbReference type="Pfam" id="PF24436">
    <property type="entry name" value="INTS7_N"/>
    <property type="match status" value="1"/>
</dbReference>
<sequence length="92" mass="10096">MAAFARLSSDFSTTIIGQLSELLLSEQTTYDRKVLLAQVFANMKATITTAKQVFSLTGRLLECSTFNELLCPLLDATTIMAEATRYAIPEQG</sequence>
<dbReference type="GO" id="GO:0032039">
    <property type="term" value="C:integrator complex"/>
    <property type="evidence" value="ECO:0007669"/>
    <property type="project" value="InterPro"/>
</dbReference>
<evidence type="ECO:0000259" key="1">
    <source>
        <dbReference type="Pfam" id="PF24436"/>
    </source>
</evidence>
<protein>
    <recommendedName>
        <fullName evidence="1">Integrator complex subunit 7 N-terminal domain-containing protein</fullName>
    </recommendedName>
</protein>
<evidence type="ECO:0000313" key="2">
    <source>
        <dbReference type="EMBL" id="KAJ1346457.1"/>
    </source>
</evidence>
<evidence type="ECO:0000313" key="3">
    <source>
        <dbReference type="Proteomes" id="UP001196413"/>
    </source>
</evidence>
<accession>A0AAD5LTD9</accession>
<keyword evidence="3" id="KW-1185">Reference proteome</keyword>
<organism evidence="2 3">
    <name type="scientific">Parelaphostrongylus tenuis</name>
    <name type="common">Meningeal worm</name>
    <dbReference type="NCBI Taxonomy" id="148309"/>
    <lineage>
        <taxon>Eukaryota</taxon>
        <taxon>Metazoa</taxon>
        <taxon>Ecdysozoa</taxon>
        <taxon>Nematoda</taxon>
        <taxon>Chromadorea</taxon>
        <taxon>Rhabditida</taxon>
        <taxon>Rhabditina</taxon>
        <taxon>Rhabditomorpha</taxon>
        <taxon>Strongyloidea</taxon>
        <taxon>Metastrongylidae</taxon>
        <taxon>Parelaphostrongylus</taxon>
    </lineage>
</organism>
<dbReference type="AlphaFoldDB" id="A0AAD5LTD9"/>
<comment type="caution">
    <text evidence="2">The sequence shown here is derived from an EMBL/GenBank/DDBJ whole genome shotgun (WGS) entry which is preliminary data.</text>
</comment>
<dbReference type="PANTHER" id="PTHR13322">
    <property type="entry name" value="C1ORF73 PROTEIN"/>
    <property type="match status" value="1"/>
</dbReference>
<dbReference type="PANTHER" id="PTHR13322:SF2">
    <property type="entry name" value="INTEGRATOR COMPLEX SUBUNIT 7"/>
    <property type="match status" value="1"/>
</dbReference>
<name>A0AAD5LTD9_PARTN</name>
<proteinExistence type="predicted"/>
<dbReference type="Proteomes" id="UP001196413">
    <property type="component" value="Unassembled WGS sequence"/>
</dbReference>
<gene>
    <name evidence="2" type="ORF">KIN20_001238</name>
</gene>
<dbReference type="GO" id="GO:0034472">
    <property type="term" value="P:snRNA 3'-end processing"/>
    <property type="evidence" value="ECO:0007669"/>
    <property type="project" value="TreeGrafter"/>
</dbReference>